<evidence type="ECO:0000256" key="1">
    <source>
        <dbReference type="SAM" id="Phobius"/>
    </source>
</evidence>
<name>A0A1I8BIV7_MELHA</name>
<keyword evidence="1" id="KW-0812">Transmembrane</keyword>
<evidence type="ECO:0000313" key="3">
    <source>
        <dbReference type="WBParaSite" id="MhA1_Contig26.frz3.gene5"/>
    </source>
</evidence>
<protein>
    <submittedName>
        <fullName evidence="3">Uncharacterized protein</fullName>
    </submittedName>
</protein>
<keyword evidence="1" id="KW-1133">Transmembrane helix</keyword>
<dbReference type="WBParaSite" id="MhA1_Contig26.frz3.gene5">
    <property type="protein sequence ID" value="MhA1_Contig26.frz3.gene5"/>
    <property type="gene ID" value="MhA1_Contig26.frz3.gene5"/>
</dbReference>
<keyword evidence="1" id="KW-0472">Membrane</keyword>
<evidence type="ECO:0000313" key="2">
    <source>
        <dbReference type="Proteomes" id="UP000095281"/>
    </source>
</evidence>
<accession>A0A1I8BIV7</accession>
<dbReference type="PROSITE" id="PS51257">
    <property type="entry name" value="PROKAR_LIPOPROTEIN"/>
    <property type="match status" value="1"/>
</dbReference>
<proteinExistence type="predicted"/>
<dbReference type="AlphaFoldDB" id="A0A1I8BIV7"/>
<dbReference type="Proteomes" id="UP000095281">
    <property type="component" value="Unplaced"/>
</dbReference>
<keyword evidence="2" id="KW-1185">Reference proteome</keyword>
<feature type="transmembrane region" description="Helical" evidence="1">
    <location>
        <begin position="20"/>
        <end position="42"/>
    </location>
</feature>
<reference evidence="3" key="1">
    <citation type="submission" date="2016-11" db="UniProtKB">
        <authorList>
            <consortium name="WormBaseParasite"/>
        </authorList>
    </citation>
    <scope>IDENTIFICATION</scope>
</reference>
<sequence>MSNCQKWISIINNFHNFLSAFWLVLWLVAGSCCGLGPLAIWLGDPLPVWGPPAGRGAYVPQQTYAPRHFQPSYRHPFGGFGRGGFHDRFRSSRGISRPIDERERSYDNILLLISFF</sequence>
<organism evidence="2 3">
    <name type="scientific">Meloidogyne hapla</name>
    <name type="common">Root-knot nematode worm</name>
    <dbReference type="NCBI Taxonomy" id="6305"/>
    <lineage>
        <taxon>Eukaryota</taxon>
        <taxon>Metazoa</taxon>
        <taxon>Ecdysozoa</taxon>
        <taxon>Nematoda</taxon>
        <taxon>Chromadorea</taxon>
        <taxon>Rhabditida</taxon>
        <taxon>Tylenchina</taxon>
        <taxon>Tylenchomorpha</taxon>
        <taxon>Tylenchoidea</taxon>
        <taxon>Meloidogynidae</taxon>
        <taxon>Meloidogyninae</taxon>
        <taxon>Meloidogyne</taxon>
    </lineage>
</organism>